<name>A0AAF0FQR5_9EURY</name>
<feature type="transmembrane region" description="Helical" evidence="1">
    <location>
        <begin position="21"/>
        <end position="46"/>
    </location>
</feature>
<feature type="transmembrane region" description="Helical" evidence="1">
    <location>
        <begin position="99"/>
        <end position="123"/>
    </location>
</feature>
<proteinExistence type="predicted"/>
<keyword evidence="3" id="KW-1185">Reference proteome</keyword>
<gene>
    <name evidence="2" type="ORF">L1994_05570</name>
</gene>
<dbReference type="RefSeq" id="WP_278100693.1">
    <property type="nucleotide sequence ID" value="NZ_CP091092.1"/>
</dbReference>
<dbReference type="EMBL" id="CP091092">
    <property type="protein sequence ID" value="WFN37852.1"/>
    <property type="molecule type" value="Genomic_DNA"/>
</dbReference>
<sequence length="165" mass="19210">MSVVKKMSLYSNLEKFFKSPFFLSLTIGIPFCIFKLLFGLVAYRTAEISMDFWLFLFGQIIIIWAIIDIFMNAGRILLNLTDRPDFFDYCTLAQIGRIFNLPSVFLAIDTLISFLIICFMLWSGWIVQLSVHESYMWYFATTLNLVSLSLVSLFTEIMRSKKKVT</sequence>
<organism evidence="2 3">
    <name type="scientific">Methanomicrobium antiquum</name>
    <dbReference type="NCBI Taxonomy" id="487686"/>
    <lineage>
        <taxon>Archaea</taxon>
        <taxon>Methanobacteriati</taxon>
        <taxon>Methanobacteriota</taxon>
        <taxon>Stenosarchaea group</taxon>
        <taxon>Methanomicrobia</taxon>
        <taxon>Methanomicrobiales</taxon>
        <taxon>Methanomicrobiaceae</taxon>
        <taxon>Methanomicrobium</taxon>
    </lineage>
</organism>
<keyword evidence="1" id="KW-0812">Transmembrane</keyword>
<accession>A0AAF0FQR5</accession>
<keyword evidence="1" id="KW-0472">Membrane</keyword>
<evidence type="ECO:0000313" key="2">
    <source>
        <dbReference type="EMBL" id="WFN37852.1"/>
    </source>
</evidence>
<reference evidence="2" key="1">
    <citation type="submission" date="2022-01" db="EMBL/GenBank/DDBJ databases">
        <title>Complete genome of Methanomicrobium antiquum DSM 21220.</title>
        <authorList>
            <person name="Chen S.-C."/>
            <person name="You Y.-T."/>
            <person name="Zhou Y.-Z."/>
            <person name="Lai M.-C."/>
        </authorList>
    </citation>
    <scope>NUCLEOTIDE SEQUENCE</scope>
    <source>
        <strain evidence="2">DSM 21220</strain>
    </source>
</reference>
<evidence type="ECO:0000313" key="3">
    <source>
        <dbReference type="Proteomes" id="UP001218895"/>
    </source>
</evidence>
<dbReference type="GeneID" id="79949846"/>
<feature type="transmembrane region" description="Helical" evidence="1">
    <location>
        <begin position="135"/>
        <end position="155"/>
    </location>
</feature>
<protein>
    <submittedName>
        <fullName evidence="2">Uncharacterized protein</fullName>
    </submittedName>
</protein>
<evidence type="ECO:0000256" key="1">
    <source>
        <dbReference type="SAM" id="Phobius"/>
    </source>
</evidence>
<dbReference type="KEGG" id="manq:L1994_05570"/>
<keyword evidence="1" id="KW-1133">Transmembrane helix</keyword>
<feature type="transmembrane region" description="Helical" evidence="1">
    <location>
        <begin position="52"/>
        <end position="78"/>
    </location>
</feature>
<dbReference type="Proteomes" id="UP001218895">
    <property type="component" value="Chromosome"/>
</dbReference>
<dbReference type="AlphaFoldDB" id="A0AAF0FQR5"/>